<gene>
    <name evidence="1" type="ORF">LCGC14_1019860</name>
</gene>
<proteinExistence type="predicted"/>
<reference evidence="1" key="1">
    <citation type="journal article" date="2015" name="Nature">
        <title>Complex archaea that bridge the gap between prokaryotes and eukaryotes.</title>
        <authorList>
            <person name="Spang A."/>
            <person name="Saw J.H."/>
            <person name="Jorgensen S.L."/>
            <person name="Zaremba-Niedzwiedzka K."/>
            <person name="Martijn J."/>
            <person name="Lind A.E."/>
            <person name="van Eijk R."/>
            <person name="Schleper C."/>
            <person name="Guy L."/>
            <person name="Ettema T.J."/>
        </authorList>
    </citation>
    <scope>NUCLEOTIDE SEQUENCE</scope>
</reference>
<dbReference type="SUPFAM" id="SSF88697">
    <property type="entry name" value="PUA domain-like"/>
    <property type="match status" value="1"/>
</dbReference>
<dbReference type="AlphaFoldDB" id="A0A0F9MXR6"/>
<evidence type="ECO:0008006" key="2">
    <source>
        <dbReference type="Google" id="ProtNLM"/>
    </source>
</evidence>
<comment type="caution">
    <text evidence="1">The sequence shown here is derived from an EMBL/GenBank/DDBJ whole genome shotgun (WGS) entry which is preliminary data.</text>
</comment>
<sequence>MKALSLTQPMAWAIFHGKDVENRTWRTRRRDRIYIHASQGFDKVHYAWITANEIELARINRITCFLPEPEEFIHGAIIGAVDIVDCVLNHGSRWFTGPFGLVLANPVEFLRPIPCKGTIFPLFFEPKPDPEKWHLGEF</sequence>
<name>A0A0F9MXR6_9ZZZZ</name>
<dbReference type="Gene3D" id="2.30.130.30">
    <property type="entry name" value="Hypothetical protein"/>
    <property type="match status" value="1"/>
</dbReference>
<accession>A0A0F9MXR6</accession>
<evidence type="ECO:0000313" key="1">
    <source>
        <dbReference type="EMBL" id="KKN12115.1"/>
    </source>
</evidence>
<dbReference type="InterPro" id="IPR015947">
    <property type="entry name" value="PUA-like_sf"/>
</dbReference>
<protein>
    <recommendedName>
        <fullName evidence="2">ASCH domain-containing protein</fullName>
    </recommendedName>
</protein>
<organism evidence="1">
    <name type="scientific">marine sediment metagenome</name>
    <dbReference type="NCBI Taxonomy" id="412755"/>
    <lineage>
        <taxon>unclassified sequences</taxon>
        <taxon>metagenomes</taxon>
        <taxon>ecological metagenomes</taxon>
    </lineage>
</organism>
<dbReference type="EMBL" id="LAZR01004066">
    <property type="protein sequence ID" value="KKN12115.1"/>
    <property type="molecule type" value="Genomic_DNA"/>
</dbReference>